<feature type="non-terminal residue" evidence="1">
    <location>
        <position position="282"/>
    </location>
</feature>
<dbReference type="InterPro" id="IPR036278">
    <property type="entry name" value="Sialidase_sf"/>
</dbReference>
<comment type="caution">
    <text evidence="1">The sequence shown here is derived from an EMBL/GenBank/DDBJ whole genome shotgun (WGS) entry which is preliminary data.</text>
</comment>
<gene>
    <name evidence="1" type="ORF">S01H4_44824</name>
</gene>
<evidence type="ECO:0000313" key="1">
    <source>
        <dbReference type="EMBL" id="GAG94269.1"/>
    </source>
</evidence>
<protein>
    <recommendedName>
        <fullName evidence="2">Sialidase domain-containing protein</fullName>
    </recommendedName>
</protein>
<dbReference type="CDD" id="cd15482">
    <property type="entry name" value="Sialidase_non-viral"/>
    <property type="match status" value="1"/>
</dbReference>
<evidence type="ECO:0008006" key="2">
    <source>
        <dbReference type="Google" id="ProtNLM"/>
    </source>
</evidence>
<dbReference type="SUPFAM" id="SSF50939">
    <property type="entry name" value="Sialidases"/>
    <property type="match status" value="1"/>
</dbReference>
<proteinExistence type="predicted"/>
<organism evidence="1">
    <name type="scientific">marine sediment metagenome</name>
    <dbReference type="NCBI Taxonomy" id="412755"/>
    <lineage>
        <taxon>unclassified sequences</taxon>
        <taxon>metagenomes</taxon>
        <taxon>ecological metagenomes</taxon>
    </lineage>
</organism>
<reference evidence="1" key="1">
    <citation type="journal article" date="2014" name="Front. Microbiol.">
        <title>High frequency of phylogenetically diverse reductive dehalogenase-homologous genes in deep subseafloor sedimentary metagenomes.</title>
        <authorList>
            <person name="Kawai M."/>
            <person name="Futagami T."/>
            <person name="Toyoda A."/>
            <person name="Takaki Y."/>
            <person name="Nishi S."/>
            <person name="Hori S."/>
            <person name="Arai W."/>
            <person name="Tsubouchi T."/>
            <person name="Morono Y."/>
            <person name="Uchiyama I."/>
            <person name="Ito T."/>
            <person name="Fujiyama A."/>
            <person name="Inagaki F."/>
            <person name="Takami H."/>
        </authorList>
    </citation>
    <scope>NUCLEOTIDE SEQUENCE</scope>
    <source>
        <strain evidence="1">Expedition CK06-06</strain>
    </source>
</reference>
<dbReference type="Gene3D" id="2.120.10.10">
    <property type="match status" value="1"/>
</dbReference>
<accession>X1BE94</accession>
<feature type="non-terminal residue" evidence="1">
    <location>
        <position position="1"/>
    </location>
</feature>
<dbReference type="EMBL" id="BART01024899">
    <property type="protein sequence ID" value="GAG94269.1"/>
    <property type="molecule type" value="Genomic_DNA"/>
</dbReference>
<dbReference type="AlphaFoldDB" id="X1BE94"/>
<dbReference type="Pfam" id="PF15892">
    <property type="entry name" value="BNR_4"/>
    <property type="match status" value="1"/>
</dbReference>
<name>X1BE94_9ZZZZ</name>
<sequence>STVEQAGSSGGWLPAGTLPKDGIASWPQLAMDASGTLYLLYSISINENRGLYIMTSNNSGETWSQPNRVFDAVSAGWGLVDHPTLAVTPDGVLHAAWVKGSPDGSASPQGIYYASSTDGGLTWSDSLKVAEPGHDWPRLVSFNRQLQLFYSKLADHGVWQRWVTYNGNTEDPQGWGTPVNLPGWSNISAPFGVAVSGDSGSAEDPAGALHLVGVDIPTGSLRYSAWEGERWSQTETYDPQYPVMGVIYQTAAQTDFAVSAATRLAGGRLGIVWKLNSINQEA</sequence>